<evidence type="ECO:0000256" key="3">
    <source>
        <dbReference type="ARBA" id="ARBA00022692"/>
    </source>
</evidence>
<dbReference type="InterPro" id="IPR036259">
    <property type="entry name" value="MFS_trans_sf"/>
</dbReference>
<sequence>MSPNATASPQTSSSDTTQTQAQTHRTFSEPTPLPKRQLIVVYLVQFGEPISFTVLFPFMYFSVTLFSGRFTNTADGSVTAVYGRQVRDFHITDDPTRIGYYVGLLAASFAVAQFFSGLPWGFLSDRIGRRPVILFGLAGTTICLLLFGLSVSFAWAMTVRIMTGLVNGNVGVLKSVLGEITDETNQARAFSYMPMVYGIGFIAGPTIGGLLSNPAETYPD</sequence>
<evidence type="ECO:0000313" key="9">
    <source>
        <dbReference type="EMBL" id="RKP10531.1"/>
    </source>
</evidence>
<evidence type="ECO:0000259" key="8">
    <source>
        <dbReference type="PROSITE" id="PS50850"/>
    </source>
</evidence>
<feature type="domain" description="Major facilitator superfamily (MFS) profile" evidence="8">
    <location>
        <begin position="37"/>
        <end position="220"/>
    </location>
</feature>
<evidence type="ECO:0000256" key="6">
    <source>
        <dbReference type="SAM" id="MobiDB-lite"/>
    </source>
</evidence>
<feature type="compositionally biased region" description="Low complexity" evidence="6">
    <location>
        <begin position="1"/>
        <end position="23"/>
    </location>
</feature>
<proteinExistence type="predicted"/>
<dbReference type="Gene3D" id="1.20.1250.20">
    <property type="entry name" value="MFS general substrate transporter like domains"/>
    <property type="match status" value="1"/>
</dbReference>
<dbReference type="InterPro" id="IPR001958">
    <property type="entry name" value="Tet-R_TetA/multi-R_MdtG-like"/>
</dbReference>
<dbReference type="GO" id="GO:0016020">
    <property type="term" value="C:membrane"/>
    <property type="evidence" value="ECO:0007669"/>
    <property type="project" value="UniProtKB-SubCell"/>
</dbReference>
<keyword evidence="3 7" id="KW-0812">Transmembrane</keyword>
<evidence type="ECO:0000256" key="4">
    <source>
        <dbReference type="ARBA" id="ARBA00022989"/>
    </source>
</evidence>
<feature type="transmembrane region" description="Helical" evidence="7">
    <location>
        <begin position="132"/>
        <end position="157"/>
    </location>
</feature>
<gene>
    <name evidence="9" type="ORF">THASP1DRAFT_27665</name>
</gene>
<dbReference type="InterPro" id="IPR020846">
    <property type="entry name" value="MFS_dom"/>
</dbReference>
<keyword evidence="2" id="KW-0813">Transport</keyword>
<dbReference type="PANTHER" id="PTHR23504:SF15">
    <property type="entry name" value="MAJOR FACILITATOR SUPERFAMILY (MFS) PROFILE DOMAIN-CONTAINING PROTEIN"/>
    <property type="match status" value="1"/>
</dbReference>
<dbReference type="PROSITE" id="PS50850">
    <property type="entry name" value="MFS"/>
    <property type="match status" value="1"/>
</dbReference>
<comment type="subcellular location">
    <subcellularLocation>
        <location evidence="1">Membrane</location>
        <topology evidence="1">Multi-pass membrane protein</topology>
    </subcellularLocation>
</comment>
<evidence type="ECO:0000313" key="10">
    <source>
        <dbReference type="Proteomes" id="UP000271241"/>
    </source>
</evidence>
<dbReference type="AlphaFoldDB" id="A0A4P9XXX4"/>
<evidence type="ECO:0000256" key="2">
    <source>
        <dbReference type="ARBA" id="ARBA00022448"/>
    </source>
</evidence>
<name>A0A4P9XXX4_9FUNG</name>
<keyword evidence="4 7" id="KW-1133">Transmembrane helix</keyword>
<evidence type="ECO:0000256" key="7">
    <source>
        <dbReference type="SAM" id="Phobius"/>
    </source>
</evidence>
<protein>
    <submittedName>
        <fullName evidence="9">Major facilitator superfamily domain-containing protein</fullName>
    </submittedName>
</protein>
<feature type="non-terminal residue" evidence="9">
    <location>
        <position position="220"/>
    </location>
</feature>
<dbReference type="InterPro" id="IPR011701">
    <property type="entry name" value="MFS"/>
</dbReference>
<keyword evidence="5 7" id="KW-0472">Membrane</keyword>
<organism evidence="9 10">
    <name type="scientific">Thamnocephalis sphaerospora</name>
    <dbReference type="NCBI Taxonomy" id="78915"/>
    <lineage>
        <taxon>Eukaryota</taxon>
        <taxon>Fungi</taxon>
        <taxon>Fungi incertae sedis</taxon>
        <taxon>Zoopagomycota</taxon>
        <taxon>Zoopagomycotina</taxon>
        <taxon>Zoopagomycetes</taxon>
        <taxon>Zoopagales</taxon>
        <taxon>Sigmoideomycetaceae</taxon>
        <taxon>Thamnocephalis</taxon>
    </lineage>
</organism>
<dbReference type="GO" id="GO:0022857">
    <property type="term" value="F:transmembrane transporter activity"/>
    <property type="evidence" value="ECO:0007669"/>
    <property type="project" value="InterPro"/>
</dbReference>
<dbReference type="SUPFAM" id="SSF103473">
    <property type="entry name" value="MFS general substrate transporter"/>
    <property type="match status" value="1"/>
</dbReference>
<dbReference type="EMBL" id="KZ992448">
    <property type="protein sequence ID" value="RKP10531.1"/>
    <property type="molecule type" value="Genomic_DNA"/>
</dbReference>
<dbReference type="OrthoDB" id="10262656at2759"/>
<dbReference type="PANTHER" id="PTHR23504">
    <property type="entry name" value="MAJOR FACILITATOR SUPERFAMILY DOMAIN-CONTAINING PROTEIN 10"/>
    <property type="match status" value="1"/>
</dbReference>
<evidence type="ECO:0000256" key="5">
    <source>
        <dbReference type="ARBA" id="ARBA00023136"/>
    </source>
</evidence>
<dbReference type="Pfam" id="PF07690">
    <property type="entry name" value="MFS_1"/>
    <property type="match status" value="1"/>
</dbReference>
<dbReference type="PRINTS" id="PR01035">
    <property type="entry name" value="TCRTETA"/>
</dbReference>
<feature type="region of interest" description="Disordered" evidence="6">
    <location>
        <begin position="1"/>
        <end position="30"/>
    </location>
</feature>
<keyword evidence="10" id="KW-1185">Reference proteome</keyword>
<feature type="transmembrane region" description="Helical" evidence="7">
    <location>
        <begin position="98"/>
        <end position="120"/>
    </location>
</feature>
<evidence type="ECO:0000256" key="1">
    <source>
        <dbReference type="ARBA" id="ARBA00004141"/>
    </source>
</evidence>
<accession>A0A4P9XXX4</accession>
<feature type="transmembrane region" description="Helical" evidence="7">
    <location>
        <begin position="39"/>
        <end position="61"/>
    </location>
</feature>
<dbReference type="Proteomes" id="UP000271241">
    <property type="component" value="Unassembled WGS sequence"/>
</dbReference>
<reference evidence="10" key="1">
    <citation type="journal article" date="2018" name="Nat. Microbiol.">
        <title>Leveraging single-cell genomics to expand the fungal tree of life.</title>
        <authorList>
            <person name="Ahrendt S.R."/>
            <person name="Quandt C.A."/>
            <person name="Ciobanu D."/>
            <person name="Clum A."/>
            <person name="Salamov A."/>
            <person name="Andreopoulos B."/>
            <person name="Cheng J.F."/>
            <person name="Woyke T."/>
            <person name="Pelin A."/>
            <person name="Henrissat B."/>
            <person name="Reynolds N.K."/>
            <person name="Benny G.L."/>
            <person name="Smith M.E."/>
            <person name="James T.Y."/>
            <person name="Grigoriev I.V."/>
        </authorList>
    </citation>
    <scope>NUCLEOTIDE SEQUENCE [LARGE SCALE GENOMIC DNA]</scope>
    <source>
        <strain evidence="10">RSA 1356</strain>
    </source>
</reference>